<organism evidence="2 3">
    <name type="scientific">Chytriomyces confervae</name>
    <dbReference type="NCBI Taxonomy" id="246404"/>
    <lineage>
        <taxon>Eukaryota</taxon>
        <taxon>Fungi</taxon>
        <taxon>Fungi incertae sedis</taxon>
        <taxon>Chytridiomycota</taxon>
        <taxon>Chytridiomycota incertae sedis</taxon>
        <taxon>Chytridiomycetes</taxon>
        <taxon>Chytridiales</taxon>
        <taxon>Chytriomycetaceae</taxon>
        <taxon>Chytriomyces</taxon>
    </lineage>
</organism>
<dbReference type="PANTHER" id="PTHR46465:SF2">
    <property type="entry name" value="LATERAL SIGNALING TARGET PROTEIN 2 HOMOLOG"/>
    <property type="match status" value="1"/>
</dbReference>
<name>A0A507EST3_9FUNG</name>
<evidence type="ECO:0000313" key="2">
    <source>
        <dbReference type="EMBL" id="TPX66238.1"/>
    </source>
</evidence>
<evidence type="ECO:0000313" key="3">
    <source>
        <dbReference type="Proteomes" id="UP000320333"/>
    </source>
</evidence>
<proteinExistence type="predicted"/>
<keyword evidence="3" id="KW-1185">Reference proteome</keyword>
<feature type="region of interest" description="Disordered" evidence="1">
    <location>
        <begin position="1"/>
        <end position="24"/>
    </location>
</feature>
<dbReference type="PANTHER" id="PTHR46465">
    <property type="entry name" value="LATERAL SIGNALING TARGET PROTEIN 2 HOMOLOG"/>
    <property type="match status" value="1"/>
</dbReference>
<reference evidence="2 3" key="1">
    <citation type="journal article" date="2019" name="Sci. Rep.">
        <title>Comparative genomics of chytrid fungi reveal insights into the obligate biotrophic and pathogenic lifestyle of Synchytrium endobioticum.</title>
        <authorList>
            <person name="van de Vossenberg B.T.L.H."/>
            <person name="Warris S."/>
            <person name="Nguyen H.D.T."/>
            <person name="van Gent-Pelzer M.P.E."/>
            <person name="Joly D.L."/>
            <person name="van de Geest H.C."/>
            <person name="Bonants P.J.M."/>
            <person name="Smith D.S."/>
            <person name="Levesque C.A."/>
            <person name="van der Lee T.A.J."/>
        </authorList>
    </citation>
    <scope>NUCLEOTIDE SEQUENCE [LARGE SCALE GENOMIC DNA]</scope>
    <source>
        <strain evidence="2 3">CBS 675.73</strain>
    </source>
</reference>
<dbReference type="Proteomes" id="UP000320333">
    <property type="component" value="Unassembled WGS sequence"/>
</dbReference>
<dbReference type="InterPro" id="IPR051118">
    <property type="entry name" value="LST-2"/>
</dbReference>
<dbReference type="OrthoDB" id="20035at2759"/>
<comment type="caution">
    <text evidence="2">The sequence shown here is derived from an EMBL/GenBank/DDBJ whole genome shotgun (WGS) entry which is preliminary data.</text>
</comment>
<sequence>MSHVTTSATQRQQPSLHPPAPPAQLPLQTAFAVSQIFRLKRPPAAKGHKRPRLNETMPLTLFYYADENVAKCVTSLAKLNTVKSERFQLKSAKLHQAQKVLLDTLYLIYIGMDEDMKSSRSYVSSLPPDEQRELTDGFSENIYYASQALSKGYRIRGIEQYTSELLQPAKELSASMAALTVVFRSRVMTKPQPPYRDLFPVLMDFDAAWTAFEKQICFYYFSAAFSGFPSRVDETQLFQILMSETVLRALSSELITHQQIESFEPSLILAIPRLSLFAAIYHTPDLMNVTDPMNAFRWFRANSIILMQAQLIAKTMTASEVLALEKMLADDGAEEDLGEHVHSVFLSICTAADQLIRNKEFISLLSLVFSMHKPVE</sequence>
<gene>
    <name evidence="2" type="ORF">CcCBS67573_g07887</name>
</gene>
<protein>
    <submittedName>
        <fullName evidence="2">Uncharacterized protein</fullName>
    </submittedName>
</protein>
<dbReference type="EMBL" id="QEAP01000451">
    <property type="protein sequence ID" value="TPX66238.1"/>
    <property type="molecule type" value="Genomic_DNA"/>
</dbReference>
<dbReference type="AlphaFoldDB" id="A0A507EST3"/>
<feature type="compositionally biased region" description="Polar residues" evidence="1">
    <location>
        <begin position="1"/>
        <end position="11"/>
    </location>
</feature>
<accession>A0A507EST3</accession>
<evidence type="ECO:0000256" key="1">
    <source>
        <dbReference type="SAM" id="MobiDB-lite"/>
    </source>
</evidence>
<dbReference type="GO" id="GO:0031901">
    <property type="term" value="C:early endosome membrane"/>
    <property type="evidence" value="ECO:0007669"/>
    <property type="project" value="TreeGrafter"/>
</dbReference>